<dbReference type="InterPro" id="IPR044822">
    <property type="entry name" value="Myb_DNA-bind_4"/>
</dbReference>
<dbReference type="AlphaFoldDB" id="A0A9Q1AWK3"/>
<organism evidence="2 3">
    <name type="scientific">Phrynocephalus forsythii</name>
    <dbReference type="NCBI Taxonomy" id="171643"/>
    <lineage>
        <taxon>Eukaryota</taxon>
        <taxon>Metazoa</taxon>
        <taxon>Chordata</taxon>
        <taxon>Craniata</taxon>
        <taxon>Vertebrata</taxon>
        <taxon>Euteleostomi</taxon>
        <taxon>Lepidosauria</taxon>
        <taxon>Squamata</taxon>
        <taxon>Bifurcata</taxon>
        <taxon>Unidentata</taxon>
        <taxon>Episquamata</taxon>
        <taxon>Toxicofera</taxon>
        <taxon>Iguania</taxon>
        <taxon>Acrodonta</taxon>
        <taxon>Agamidae</taxon>
        <taxon>Agaminae</taxon>
        <taxon>Phrynocephalus</taxon>
    </lineage>
</organism>
<evidence type="ECO:0000313" key="2">
    <source>
        <dbReference type="EMBL" id="KAJ7316319.1"/>
    </source>
</evidence>
<name>A0A9Q1AWK3_9SAUR</name>
<dbReference type="Proteomes" id="UP001142489">
    <property type="component" value="Unassembled WGS sequence"/>
</dbReference>
<evidence type="ECO:0000313" key="3">
    <source>
        <dbReference type="Proteomes" id="UP001142489"/>
    </source>
</evidence>
<evidence type="ECO:0000259" key="1">
    <source>
        <dbReference type="Pfam" id="PF13837"/>
    </source>
</evidence>
<dbReference type="Pfam" id="PF13837">
    <property type="entry name" value="Myb_DNA-bind_4"/>
    <property type="match status" value="1"/>
</dbReference>
<reference evidence="2" key="1">
    <citation type="journal article" date="2023" name="DNA Res.">
        <title>Chromosome-level genome assembly of Phrynocephalus forsythii using third-generation DNA sequencing and Hi-C analysis.</title>
        <authorList>
            <person name="Qi Y."/>
            <person name="Zhao W."/>
            <person name="Zhao Y."/>
            <person name="Niu C."/>
            <person name="Cao S."/>
            <person name="Zhang Y."/>
        </authorList>
    </citation>
    <scope>NUCLEOTIDE SEQUENCE</scope>
    <source>
        <tissue evidence="2">Muscle</tissue>
    </source>
</reference>
<dbReference type="Gene3D" id="1.10.10.60">
    <property type="entry name" value="Homeodomain-like"/>
    <property type="match status" value="1"/>
</dbReference>
<dbReference type="EMBL" id="JAPFRF010000011">
    <property type="protein sequence ID" value="KAJ7316319.1"/>
    <property type="molecule type" value="Genomic_DNA"/>
</dbReference>
<dbReference type="OrthoDB" id="9905124at2759"/>
<proteinExistence type="predicted"/>
<feature type="domain" description="Myb/SANT-like DNA-binding" evidence="1">
    <location>
        <begin position="5"/>
        <end position="94"/>
    </location>
</feature>
<protein>
    <recommendedName>
        <fullName evidence="1">Myb/SANT-like DNA-binding domain-containing protein</fullName>
    </recommendedName>
</protein>
<keyword evidence="3" id="KW-1185">Reference proteome</keyword>
<sequence length="150" mass="17324">MALHRFWSAHEISLMLQILHRDNYGPVLFVAGARRNEKAFMRASEELAANEYSRISVQCRSKFKCLRQSFTKVLLDFGPDPPRRSQSPFWRELKALWVQSQEPDPAHLFPPDASHVFLARNTCLRHSQSSLLGMVMEEDHLLIPLTPLLV</sequence>
<comment type="caution">
    <text evidence="2">The sequence shown here is derived from an EMBL/GenBank/DDBJ whole genome shotgun (WGS) entry which is preliminary data.</text>
</comment>
<accession>A0A9Q1AWK3</accession>
<gene>
    <name evidence="2" type="ORF">JRQ81_002481</name>
</gene>